<evidence type="ECO:0000256" key="7">
    <source>
        <dbReference type="RuleBase" id="RU361177"/>
    </source>
</evidence>
<evidence type="ECO:0000256" key="2">
    <source>
        <dbReference type="ARBA" id="ARBA00022630"/>
    </source>
</evidence>
<gene>
    <name evidence="8" type="ORF">RND81_08G127800</name>
</gene>
<dbReference type="SUPFAM" id="SSF51905">
    <property type="entry name" value="FAD/NAD(P)-binding domain"/>
    <property type="match status" value="2"/>
</dbReference>
<accession>A0AAW1J607</accession>
<comment type="similarity">
    <text evidence="1 7">Belongs to the FMO family.</text>
</comment>
<dbReference type="GO" id="GO:0050661">
    <property type="term" value="F:NADP binding"/>
    <property type="evidence" value="ECO:0007669"/>
    <property type="project" value="InterPro"/>
</dbReference>
<comment type="cofactor">
    <cofactor evidence="7">
        <name>FAD</name>
        <dbReference type="ChEBI" id="CHEBI:57692"/>
    </cofactor>
</comment>
<dbReference type="PANTHER" id="PTHR23023">
    <property type="entry name" value="DIMETHYLANILINE MONOOXYGENASE"/>
    <property type="match status" value="1"/>
</dbReference>
<dbReference type="EC" id="1.-.-.-" evidence="7"/>
<keyword evidence="4" id="KW-0521">NADP</keyword>
<evidence type="ECO:0000256" key="1">
    <source>
        <dbReference type="ARBA" id="ARBA00009183"/>
    </source>
</evidence>
<dbReference type="InterPro" id="IPR020946">
    <property type="entry name" value="Flavin_mOase-like"/>
</dbReference>
<dbReference type="EMBL" id="JBDFQZ010000008">
    <property type="protein sequence ID" value="KAK9698738.1"/>
    <property type="molecule type" value="Genomic_DNA"/>
</dbReference>
<keyword evidence="2 7" id="KW-0285">Flavoprotein</keyword>
<keyword evidence="5 7" id="KW-0560">Oxidoreductase</keyword>
<keyword evidence="9" id="KW-1185">Reference proteome</keyword>
<dbReference type="GO" id="GO:0050660">
    <property type="term" value="F:flavin adenine dinucleotide binding"/>
    <property type="evidence" value="ECO:0007669"/>
    <property type="project" value="InterPro"/>
</dbReference>
<dbReference type="InterPro" id="IPR050346">
    <property type="entry name" value="FMO-like"/>
</dbReference>
<reference evidence="8" key="1">
    <citation type="submission" date="2024-03" db="EMBL/GenBank/DDBJ databases">
        <title>WGS assembly of Saponaria officinalis var. Norfolk2.</title>
        <authorList>
            <person name="Jenkins J."/>
            <person name="Shu S."/>
            <person name="Grimwood J."/>
            <person name="Barry K."/>
            <person name="Goodstein D."/>
            <person name="Schmutz J."/>
            <person name="Leebens-Mack J."/>
            <person name="Osbourn A."/>
        </authorList>
    </citation>
    <scope>NUCLEOTIDE SEQUENCE [LARGE SCALE GENOMIC DNA]</scope>
    <source>
        <strain evidence="8">JIC</strain>
    </source>
</reference>
<dbReference type="Gene3D" id="3.50.50.60">
    <property type="entry name" value="FAD/NAD(P)-binding domain"/>
    <property type="match status" value="2"/>
</dbReference>
<dbReference type="InterPro" id="IPR036188">
    <property type="entry name" value="FAD/NAD-bd_sf"/>
</dbReference>
<name>A0AAW1J607_SAPOF</name>
<organism evidence="8 9">
    <name type="scientific">Saponaria officinalis</name>
    <name type="common">Common soapwort</name>
    <name type="synonym">Lychnis saponaria</name>
    <dbReference type="NCBI Taxonomy" id="3572"/>
    <lineage>
        <taxon>Eukaryota</taxon>
        <taxon>Viridiplantae</taxon>
        <taxon>Streptophyta</taxon>
        <taxon>Embryophyta</taxon>
        <taxon>Tracheophyta</taxon>
        <taxon>Spermatophyta</taxon>
        <taxon>Magnoliopsida</taxon>
        <taxon>eudicotyledons</taxon>
        <taxon>Gunneridae</taxon>
        <taxon>Pentapetalae</taxon>
        <taxon>Caryophyllales</taxon>
        <taxon>Caryophyllaceae</taxon>
        <taxon>Caryophylleae</taxon>
        <taxon>Saponaria</taxon>
    </lineage>
</organism>
<keyword evidence="6 7" id="KW-0503">Monooxygenase</keyword>
<dbReference type="AlphaFoldDB" id="A0AAW1J607"/>
<evidence type="ECO:0000256" key="3">
    <source>
        <dbReference type="ARBA" id="ARBA00022827"/>
    </source>
</evidence>
<keyword evidence="3 7" id="KW-0274">FAD</keyword>
<dbReference type="PIRSF" id="PIRSF000332">
    <property type="entry name" value="FMO"/>
    <property type="match status" value="1"/>
</dbReference>
<evidence type="ECO:0000256" key="5">
    <source>
        <dbReference type="ARBA" id="ARBA00023002"/>
    </source>
</evidence>
<dbReference type="PRINTS" id="PR00370">
    <property type="entry name" value="FMOXYGENASE"/>
</dbReference>
<dbReference type="InterPro" id="IPR000960">
    <property type="entry name" value="Flavin_mOase"/>
</dbReference>
<protein>
    <recommendedName>
        <fullName evidence="7">Flavin-containing monooxygenase</fullName>
        <ecNumber evidence="7">1.-.-.-</ecNumber>
    </recommendedName>
</protein>
<evidence type="ECO:0000256" key="4">
    <source>
        <dbReference type="ARBA" id="ARBA00022857"/>
    </source>
</evidence>
<dbReference type="Pfam" id="PF00743">
    <property type="entry name" value="FMO-like"/>
    <property type="match status" value="2"/>
</dbReference>
<evidence type="ECO:0000256" key="6">
    <source>
        <dbReference type="ARBA" id="ARBA00023033"/>
    </source>
</evidence>
<comment type="caution">
    <text evidence="8">The sequence shown here is derived from an EMBL/GenBank/DDBJ whole genome shotgun (WGS) entry which is preliminary data.</text>
</comment>
<sequence>MTISSLQVAVVGGGAAGLVAARELRREGHKVVVFERGSRSGGIWVYTPETESDSLGLDPTRKIVHSSVYSSLRTNLPREVMGFFDFPFVSSVKPGRDSRRFPSHQEVMWYLEDFVHEFQLNELIRYQTEVWNVELETGGKWNVKSKTNDDNYVKEFDETYDAIVVCNGHYTEPRIAVIPGIERWPGRQIHSHNYRTPEPYQDQVVVLIGSAASAVDICRDIAPFAREVHVASRSEPAGEIRKQPGYDNMWLHSMIERVHEDGGVSFPDGSTVLSDVILHCTGYKYHFPFLHTNGVLNVDDNRVGPLYKHVFPPALAPGLSFVGLPWKVIPFILCELQSKWIAGILSGRISLPSKETMMEDIEAFYSKMDAMGLPKRYTHNIGSSQFEYDDWLAIECGFPPTEEWRKAMYSAVSRQRRTHPETYRDEWDDDDLILEAHHHFKQYLPTETRAVLTSSAL</sequence>
<evidence type="ECO:0000313" key="8">
    <source>
        <dbReference type="EMBL" id="KAK9698738.1"/>
    </source>
</evidence>
<proteinExistence type="inferred from homology"/>
<dbReference type="FunFam" id="3.50.50.60:FF:000099">
    <property type="entry name" value="Flavin-containing monooxygenase"/>
    <property type="match status" value="1"/>
</dbReference>
<dbReference type="GO" id="GO:0004499">
    <property type="term" value="F:N,N-dimethylaniline monooxygenase activity"/>
    <property type="evidence" value="ECO:0007669"/>
    <property type="project" value="InterPro"/>
</dbReference>
<dbReference type="Proteomes" id="UP001443914">
    <property type="component" value="Unassembled WGS sequence"/>
</dbReference>
<evidence type="ECO:0000313" key="9">
    <source>
        <dbReference type="Proteomes" id="UP001443914"/>
    </source>
</evidence>